<evidence type="ECO:0000256" key="2">
    <source>
        <dbReference type="SAM" id="Phobius"/>
    </source>
</evidence>
<dbReference type="SMART" id="SM00636">
    <property type="entry name" value="Glyco_18"/>
    <property type="match status" value="1"/>
</dbReference>
<feature type="transmembrane region" description="Helical" evidence="2">
    <location>
        <begin position="33"/>
        <end position="53"/>
    </location>
</feature>
<dbReference type="OrthoDB" id="73875at2759"/>
<keyword evidence="5" id="KW-1185">Reference proteome</keyword>
<dbReference type="PANTHER" id="PTHR11177:SF144">
    <property type="entry name" value="CHITINASE 5"/>
    <property type="match status" value="1"/>
</dbReference>
<dbReference type="Proteomes" id="UP000821853">
    <property type="component" value="Unassembled WGS sequence"/>
</dbReference>
<evidence type="ECO:0000313" key="5">
    <source>
        <dbReference type="Proteomes" id="UP000821853"/>
    </source>
</evidence>
<dbReference type="EMBL" id="JABSTR010003145">
    <property type="protein sequence ID" value="KAH9384789.1"/>
    <property type="molecule type" value="Genomic_DNA"/>
</dbReference>
<dbReference type="Gene3D" id="3.20.20.80">
    <property type="entry name" value="Glycosidases"/>
    <property type="match status" value="1"/>
</dbReference>
<dbReference type="PROSITE" id="PS51910">
    <property type="entry name" value="GH18_2"/>
    <property type="match status" value="1"/>
</dbReference>
<dbReference type="FunFam" id="3.10.50.10:FF:000008">
    <property type="entry name" value="Chitinase 11"/>
    <property type="match status" value="1"/>
</dbReference>
<proteinExistence type="predicted"/>
<dbReference type="InterPro" id="IPR011583">
    <property type="entry name" value="Chitinase_II/V-like_cat"/>
</dbReference>
<comment type="caution">
    <text evidence="4">The sequence shown here is derived from an EMBL/GenBank/DDBJ whole genome shotgun (WGS) entry which is preliminary data.</text>
</comment>
<dbReference type="Gene3D" id="3.10.50.10">
    <property type="match status" value="1"/>
</dbReference>
<dbReference type="GO" id="GO:0005576">
    <property type="term" value="C:extracellular region"/>
    <property type="evidence" value="ECO:0007669"/>
    <property type="project" value="TreeGrafter"/>
</dbReference>
<dbReference type="InterPro" id="IPR029070">
    <property type="entry name" value="Chitinase_insertion_sf"/>
</dbReference>
<accession>A0A9J6HD97</accession>
<sequence>MSGWRFGRFSAARRAGARPESGWASVLTQNSHVLYVALFVSFALAVTVVSLAIMPEKSRKRAPVSAAQVAHGRSRRAVVSRQKSGNEEAPLLCLYDRNTERGKNPTPYQLLKHLPASFCTHLVYGFVSPVDLNGGPSPAHPSQAGPIKDAERRIGQMVALKKFHPTLRVLLGVGGPKVDSQSFSDQLSTEGQRDRFAKRSVRWLQARRLDGMHVQWMYPGEGNGRPTDRQNFPKLLSQLRRAFKSQSGSRWHLTLYLPHDHTQIDRGYELRNAVNSVHYAVFAAFGFSEPGLAEVTSPLYNQPPTVEGVSPVNSIHELVLLLLDRGAPSNKLLLGLSATGLSYTLARGQEGVRAQLREGDGRGRPGPFSATPGQLAYFEICYNVYRNGWARVFNAGTSCPYAFKGRQWVSYDDADSVRAKVAFVRNRTLAGVALVDVAADDYMGMCGPKNVLARTIRSAMGHYASPSDGHAKRSPKTSRQVKRRQRAWIRQFG</sequence>
<gene>
    <name evidence="4" type="ORF">HPB48_026803</name>
</gene>
<dbReference type="InterPro" id="IPR050314">
    <property type="entry name" value="Glycosyl_Hydrlase_18"/>
</dbReference>
<evidence type="ECO:0000256" key="1">
    <source>
        <dbReference type="SAM" id="MobiDB-lite"/>
    </source>
</evidence>
<dbReference type="GO" id="GO:0006032">
    <property type="term" value="P:chitin catabolic process"/>
    <property type="evidence" value="ECO:0007669"/>
    <property type="project" value="TreeGrafter"/>
</dbReference>
<dbReference type="PANTHER" id="PTHR11177">
    <property type="entry name" value="CHITINASE"/>
    <property type="match status" value="1"/>
</dbReference>
<dbReference type="OMA" id="DGMHIQW"/>
<evidence type="ECO:0000259" key="3">
    <source>
        <dbReference type="PROSITE" id="PS51910"/>
    </source>
</evidence>
<feature type="region of interest" description="Disordered" evidence="1">
    <location>
        <begin position="463"/>
        <end position="484"/>
    </location>
</feature>
<name>A0A9J6HD97_HAELO</name>
<keyword evidence="2" id="KW-0812">Transmembrane</keyword>
<dbReference type="GO" id="GO:0008061">
    <property type="term" value="F:chitin binding"/>
    <property type="evidence" value="ECO:0007669"/>
    <property type="project" value="InterPro"/>
</dbReference>
<dbReference type="SUPFAM" id="SSF54556">
    <property type="entry name" value="Chitinase insertion domain"/>
    <property type="match status" value="1"/>
</dbReference>
<dbReference type="VEuPathDB" id="VectorBase:HLOH_061403"/>
<dbReference type="InterPro" id="IPR001223">
    <property type="entry name" value="Glyco_hydro18_cat"/>
</dbReference>
<dbReference type="SUPFAM" id="SSF51445">
    <property type="entry name" value="(Trans)glycosidases"/>
    <property type="match status" value="1"/>
</dbReference>
<protein>
    <recommendedName>
        <fullName evidence="3">GH18 domain-containing protein</fullName>
    </recommendedName>
</protein>
<reference evidence="4 5" key="1">
    <citation type="journal article" date="2020" name="Cell">
        <title>Large-Scale Comparative Analyses of Tick Genomes Elucidate Their Genetic Diversity and Vector Capacities.</title>
        <authorList>
            <consortium name="Tick Genome and Microbiome Consortium (TIGMIC)"/>
            <person name="Jia N."/>
            <person name="Wang J."/>
            <person name="Shi W."/>
            <person name="Du L."/>
            <person name="Sun Y."/>
            <person name="Zhan W."/>
            <person name="Jiang J.F."/>
            <person name="Wang Q."/>
            <person name="Zhang B."/>
            <person name="Ji P."/>
            <person name="Bell-Sakyi L."/>
            <person name="Cui X.M."/>
            <person name="Yuan T.T."/>
            <person name="Jiang B.G."/>
            <person name="Yang W.F."/>
            <person name="Lam T.T."/>
            <person name="Chang Q.C."/>
            <person name="Ding S.J."/>
            <person name="Wang X.J."/>
            <person name="Zhu J.G."/>
            <person name="Ruan X.D."/>
            <person name="Zhao L."/>
            <person name="Wei J.T."/>
            <person name="Ye R.Z."/>
            <person name="Que T.C."/>
            <person name="Du C.H."/>
            <person name="Zhou Y.H."/>
            <person name="Cheng J.X."/>
            <person name="Dai P.F."/>
            <person name="Guo W.B."/>
            <person name="Han X.H."/>
            <person name="Huang E.J."/>
            <person name="Li L.F."/>
            <person name="Wei W."/>
            <person name="Gao Y.C."/>
            <person name="Liu J.Z."/>
            <person name="Shao H.Z."/>
            <person name="Wang X."/>
            <person name="Wang C.C."/>
            <person name="Yang T.C."/>
            <person name="Huo Q.B."/>
            <person name="Li W."/>
            <person name="Chen H.Y."/>
            <person name="Chen S.E."/>
            <person name="Zhou L.G."/>
            <person name="Ni X.B."/>
            <person name="Tian J.H."/>
            <person name="Sheng Y."/>
            <person name="Liu T."/>
            <person name="Pan Y.S."/>
            <person name="Xia L.Y."/>
            <person name="Li J."/>
            <person name="Zhao F."/>
            <person name="Cao W.C."/>
        </authorList>
    </citation>
    <scope>NUCLEOTIDE SEQUENCE [LARGE SCALE GENOMIC DNA]</scope>
    <source>
        <strain evidence="4">HaeL-2018</strain>
    </source>
</reference>
<keyword evidence="2" id="KW-1133">Transmembrane helix</keyword>
<feature type="compositionally biased region" description="Basic residues" evidence="1">
    <location>
        <begin position="472"/>
        <end position="484"/>
    </location>
</feature>
<dbReference type="Pfam" id="PF00704">
    <property type="entry name" value="Glyco_hydro_18"/>
    <property type="match status" value="1"/>
</dbReference>
<dbReference type="InterPro" id="IPR017853">
    <property type="entry name" value="GH"/>
</dbReference>
<dbReference type="GO" id="GO:0004568">
    <property type="term" value="F:chitinase activity"/>
    <property type="evidence" value="ECO:0007669"/>
    <property type="project" value="TreeGrafter"/>
</dbReference>
<feature type="domain" description="GH18" evidence="3">
    <location>
        <begin position="89"/>
        <end position="463"/>
    </location>
</feature>
<dbReference type="AlphaFoldDB" id="A0A9J6HD97"/>
<organism evidence="4 5">
    <name type="scientific">Haemaphysalis longicornis</name>
    <name type="common">Bush tick</name>
    <dbReference type="NCBI Taxonomy" id="44386"/>
    <lineage>
        <taxon>Eukaryota</taxon>
        <taxon>Metazoa</taxon>
        <taxon>Ecdysozoa</taxon>
        <taxon>Arthropoda</taxon>
        <taxon>Chelicerata</taxon>
        <taxon>Arachnida</taxon>
        <taxon>Acari</taxon>
        <taxon>Parasitiformes</taxon>
        <taxon>Ixodida</taxon>
        <taxon>Ixodoidea</taxon>
        <taxon>Ixodidae</taxon>
        <taxon>Haemaphysalinae</taxon>
        <taxon>Haemaphysalis</taxon>
    </lineage>
</organism>
<evidence type="ECO:0000313" key="4">
    <source>
        <dbReference type="EMBL" id="KAH9384789.1"/>
    </source>
</evidence>
<dbReference type="GO" id="GO:0005975">
    <property type="term" value="P:carbohydrate metabolic process"/>
    <property type="evidence" value="ECO:0007669"/>
    <property type="project" value="InterPro"/>
</dbReference>
<keyword evidence="2" id="KW-0472">Membrane</keyword>